<protein>
    <submittedName>
        <fullName evidence="1">Crosslink repair DNA glycosylase YcaQ family protein</fullName>
    </submittedName>
</protein>
<gene>
    <name evidence="1" type="ORF">GCM10022286_21170</name>
</gene>
<keyword evidence="2" id="KW-1185">Reference proteome</keyword>
<accession>A0ABP7ZKZ3</accession>
<organism evidence="1 2">
    <name type="scientific">Gryllotalpicola daejeonensis</name>
    <dbReference type="NCBI Taxonomy" id="993087"/>
    <lineage>
        <taxon>Bacteria</taxon>
        <taxon>Bacillati</taxon>
        <taxon>Actinomycetota</taxon>
        <taxon>Actinomycetes</taxon>
        <taxon>Micrococcales</taxon>
        <taxon>Microbacteriaceae</taxon>
        <taxon>Gryllotalpicola</taxon>
    </lineage>
</organism>
<reference evidence="1" key="2">
    <citation type="submission" date="2023-12" db="EMBL/GenBank/DDBJ databases">
        <authorList>
            <person name="Sun Q."/>
            <person name="Inoue M."/>
        </authorList>
    </citation>
    <scope>NUCLEOTIDE SEQUENCE</scope>
    <source>
        <strain evidence="1">JCM 17590</strain>
    </source>
</reference>
<dbReference type="EMBL" id="BAABBV010000001">
    <property type="protein sequence ID" value="GAA4162352.1"/>
    <property type="molecule type" value="Genomic_DNA"/>
</dbReference>
<dbReference type="Proteomes" id="UP001415169">
    <property type="component" value="Unassembled WGS sequence"/>
</dbReference>
<name>A0ABP7ZKZ3_9MICO</name>
<evidence type="ECO:0000313" key="1">
    <source>
        <dbReference type="EMBL" id="GAA4162352.1"/>
    </source>
</evidence>
<evidence type="ECO:0000313" key="2">
    <source>
        <dbReference type="Proteomes" id="UP001415169"/>
    </source>
</evidence>
<sequence>MASVPELSREQARRIAVRAQLLDDSPRPSDLVATVEHLTAVQNEPTAAVVPAADLVLFDRLGARYRPRDVIDALESDRTLYELDGMIFPMSQLELRLPGMAAWPPYASSRRWLSDNESFRQDVLDLLEREGPLPTSAVPDTSNVPWESTGWTAGKNVSQLLGLLARRGEIAQVGRDGNERLWDVAWRAYPTVHAELDPAEARRQLGARQLAALGIVRPRLRGTLQEPIDFGPGVGAPVRVAGVHGQWIVDHDQLEHVDDPFTGRTVLVSPFDRLVFDRKRLTDLFEFEYALEMYKPAAKRRFGYYALPVLVGDRFAAILDAASDFARGEFRVNALHELPGLGPEEREGIRARVHELADWLGLEPAWP</sequence>
<dbReference type="PANTHER" id="PTHR30528">
    <property type="entry name" value="CYTOPLASMIC PROTEIN"/>
    <property type="match status" value="1"/>
</dbReference>
<dbReference type="InterPro" id="IPR009351">
    <property type="entry name" value="AlkZ-like"/>
</dbReference>
<dbReference type="PANTHER" id="PTHR30528:SF0">
    <property type="entry name" value="CYTOPLASMIC PROTEIN"/>
    <property type="match status" value="1"/>
</dbReference>
<comment type="caution">
    <text evidence="1">The sequence shown here is derived from an EMBL/GenBank/DDBJ whole genome shotgun (WGS) entry which is preliminary data.</text>
</comment>
<dbReference type="RefSeq" id="WP_344791746.1">
    <property type="nucleotide sequence ID" value="NZ_BAABBV010000001.1"/>
</dbReference>
<reference evidence="1" key="1">
    <citation type="journal article" date="2014" name="Int. J. Syst. Evol. Microbiol.">
        <title>Complete genome of a new Firmicutes species belonging to the dominant human colonic microbiota ('Ruminococcus bicirculans') reveals two chromosomes and a selective capacity to utilize plant glucans.</title>
        <authorList>
            <consortium name="NISC Comparative Sequencing Program"/>
            <person name="Wegmann U."/>
            <person name="Louis P."/>
            <person name="Goesmann A."/>
            <person name="Henrissat B."/>
            <person name="Duncan S.H."/>
            <person name="Flint H.J."/>
        </authorList>
    </citation>
    <scope>NUCLEOTIDE SEQUENCE</scope>
    <source>
        <strain evidence="1">JCM 17590</strain>
    </source>
</reference>
<proteinExistence type="predicted"/>
<dbReference type="Pfam" id="PF06224">
    <property type="entry name" value="AlkZ-like"/>
    <property type="match status" value="1"/>
</dbReference>